<dbReference type="AlphaFoldDB" id="A0A368PGY7"/>
<feature type="domain" description="Ubiquitin-like protease family profile" evidence="5">
    <location>
        <begin position="357"/>
        <end position="514"/>
    </location>
</feature>
<comment type="similarity">
    <text evidence="1">Belongs to the peptidase C48 family.</text>
</comment>
<sequence length="884" mass="100085">MGVDRKVKCSLKAVAQAVGFLGDEATRILKDDLKFHNMMGLDLDSLKRRDIVEIIYNRTEVVDGTIVTHISNEQRIVVTVKRIEEILGLPCGIEGEEVILPKSAHKQVLDLFLQYPDTLNKDVPSKPNFKNSLIGAKNLINLMKKVPDSKDKVRCFLMVLLNRVLIPASGFHLNERQAALAWDLECVAKTDWCKVVFDDLSDCIVNKHRDTNFSGCSLVLLIAVFEAVVPSHCPKTKPSIIGYNKKTLKTLLDLIKGMVKECGTDEEDKMGQNGSFPDYEEDIHIIMKNMADHLNDVKHMLPEEQQESIESTLEAFDALTMRIWPLDLWDPFYKANVLEVDNDSDGSHIMVQIGDHMVTKTTFRESLKPDGWMSSFVMDAQCEIWRSQWPDKIILTNYASKELLDQNGTKSLDKELNEENVNNAKQIFVPVNAERVHWILVVMDFDKHKVQILDSFASETYLVPAYKVASQLELYLMTKFNLHTGYPKERDLKLEKQKNINDCGFHVLLYIQRYGRSDMYKIDTEQILCYRKQLAYELKRESNDHPSTSTLNLDDSPLHVYSARPPPGRSTTSPSVSGSLSATESDPLGAKKQSAEEEGTSSNRLVPNEKEEGAAAHTKRKRRRTDKAVGTPVVSQRPDTGAAAQELCNLLLKADPNSESSNLISFPSLKMTIKEGVTFLRDGSATIEMLRETIKIIGCFEAKNPNRYKIIVGPMDMSTLDDTGSEAFKDAVKTQMVVPSIPQYCKMVFLPVKKGSNWLVYCINGVCKRIDYLICSSNEEPMAATELCKPLLKEVDFHGRKIFGFMDWSSAVVPLEKKISSSDTGLLAMYFMEKYNGKQFSLEDIETWSESYRKSLLYLLFSQHVNSPSKKLKALEQMTKKMKK</sequence>
<dbReference type="PANTHER" id="PTHR34835:SF81">
    <property type="entry name" value="OS06G0475900 PROTEIN"/>
    <property type="match status" value="1"/>
</dbReference>
<proteinExistence type="inferred from homology"/>
<accession>A0A368PGY7</accession>
<dbReference type="FunCoup" id="A0A368PGY7">
    <property type="interactions" value="408"/>
</dbReference>
<dbReference type="SUPFAM" id="SSF54001">
    <property type="entry name" value="Cysteine proteinases"/>
    <property type="match status" value="2"/>
</dbReference>
<evidence type="ECO:0000313" key="6">
    <source>
        <dbReference type="EMBL" id="RCU61673.1"/>
    </source>
</evidence>
<dbReference type="EMBL" id="KQ475397">
    <property type="protein sequence ID" value="RCU61673.1"/>
    <property type="molecule type" value="Genomic_DNA"/>
</dbReference>
<reference evidence="6" key="1">
    <citation type="journal article" date="2012" name="Nat. Biotechnol.">
        <title>Reference genome sequence of the model plant Setaria.</title>
        <authorList>
            <person name="Bennetzen J.L."/>
            <person name="Schmutz J."/>
            <person name="Wang H."/>
            <person name="Percifield R."/>
            <person name="Hawkins J."/>
            <person name="Pontaroli A.C."/>
            <person name="Estep M."/>
            <person name="Feng L."/>
            <person name="Vaughn J.N."/>
            <person name="Grimwood J."/>
            <person name="Jenkins J."/>
            <person name="Barry K."/>
            <person name="Lindquist E."/>
            <person name="Hellsten U."/>
            <person name="Deshpande S."/>
            <person name="Wang X."/>
            <person name="Wu X."/>
            <person name="Mitros T."/>
            <person name="Triplett J."/>
            <person name="Yang X."/>
            <person name="Ye C.Y."/>
            <person name="Mauro-Herrera M."/>
            <person name="Wang L."/>
            <person name="Li P."/>
            <person name="Sharma M."/>
            <person name="Sharma R."/>
            <person name="Ronald P.C."/>
            <person name="Panaud O."/>
            <person name="Kellogg E.A."/>
            <person name="Brutnell T.P."/>
            <person name="Doust A.N."/>
            <person name="Tuskan G.A."/>
            <person name="Rokhsar D."/>
            <person name="Devos K.M."/>
        </authorList>
    </citation>
    <scope>NUCLEOTIDE SEQUENCE [LARGE SCALE GENOMIC DNA]</scope>
    <source>
        <strain evidence="6">Yugu1</strain>
    </source>
</reference>
<dbReference type="InterPro" id="IPR038765">
    <property type="entry name" value="Papain-like_cys_pep_sf"/>
</dbReference>
<evidence type="ECO:0000259" key="5">
    <source>
        <dbReference type="PROSITE" id="PS50600"/>
    </source>
</evidence>
<dbReference type="GO" id="GO:0006508">
    <property type="term" value="P:proteolysis"/>
    <property type="evidence" value="ECO:0007669"/>
    <property type="project" value="UniProtKB-KW"/>
</dbReference>
<dbReference type="Pfam" id="PF02902">
    <property type="entry name" value="Peptidase_C48"/>
    <property type="match status" value="1"/>
</dbReference>
<name>A0A368PGY7_SETIT</name>
<dbReference type="InterPro" id="IPR003653">
    <property type="entry name" value="Peptidase_C48_C"/>
</dbReference>
<dbReference type="KEGG" id="sita:101775554"/>
<evidence type="ECO:0000256" key="1">
    <source>
        <dbReference type="ARBA" id="ARBA00005234"/>
    </source>
</evidence>
<gene>
    <name evidence="6" type="ORF">SETIT_J024100v2</name>
</gene>
<keyword evidence="2" id="KW-0645">Protease</keyword>
<reference evidence="6" key="2">
    <citation type="submission" date="2015-07" db="EMBL/GenBank/DDBJ databases">
        <authorList>
            <person name="Noorani M."/>
        </authorList>
    </citation>
    <scope>NUCLEOTIDE SEQUENCE</scope>
    <source>
        <strain evidence="6">Yugu1</strain>
    </source>
</reference>
<dbReference type="InParanoid" id="A0A368PGY7"/>
<organism evidence="6">
    <name type="scientific">Setaria italica</name>
    <name type="common">Foxtail millet</name>
    <name type="synonym">Panicum italicum</name>
    <dbReference type="NCBI Taxonomy" id="4555"/>
    <lineage>
        <taxon>Eukaryota</taxon>
        <taxon>Viridiplantae</taxon>
        <taxon>Streptophyta</taxon>
        <taxon>Embryophyta</taxon>
        <taxon>Tracheophyta</taxon>
        <taxon>Spermatophyta</taxon>
        <taxon>Magnoliopsida</taxon>
        <taxon>Liliopsida</taxon>
        <taxon>Poales</taxon>
        <taxon>Poaceae</taxon>
        <taxon>PACMAD clade</taxon>
        <taxon>Panicoideae</taxon>
        <taxon>Panicodae</taxon>
        <taxon>Paniceae</taxon>
        <taxon>Cenchrinae</taxon>
        <taxon>Setaria</taxon>
    </lineage>
</organism>
<dbReference type="OrthoDB" id="690141at2759"/>
<feature type="compositionally biased region" description="Low complexity" evidence="4">
    <location>
        <begin position="569"/>
        <end position="582"/>
    </location>
</feature>
<feature type="region of interest" description="Disordered" evidence="4">
    <location>
        <begin position="540"/>
        <end position="640"/>
    </location>
</feature>
<keyword evidence="3" id="KW-0378">Hydrolase</keyword>
<dbReference type="PANTHER" id="PTHR34835">
    <property type="entry name" value="OS07G0283600 PROTEIN-RELATED"/>
    <property type="match status" value="1"/>
</dbReference>
<evidence type="ECO:0000256" key="2">
    <source>
        <dbReference type="ARBA" id="ARBA00022670"/>
    </source>
</evidence>
<evidence type="ECO:0000256" key="3">
    <source>
        <dbReference type="ARBA" id="ARBA00022801"/>
    </source>
</evidence>
<evidence type="ECO:0000256" key="4">
    <source>
        <dbReference type="SAM" id="MobiDB-lite"/>
    </source>
</evidence>
<dbReference type="GO" id="GO:0008234">
    <property type="term" value="F:cysteine-type peptidase activity"/>
    <property type="evidence" value="ECO:0007669"/>
    <property type="project" value="InterPro"/>
</dbReference>
<dbReference type="Gene3D" id="3.40.395.10">
    <property type="entry name" value="Adenoviral Proteinase, Chain A"/>
    <property type="match status" value="2"/>
</dbReference>
<dbReference type="PROSITE" id="PS50600">
    <property type="entry name" value="ULP_PROTEASE"/>
    <property type="match status" value="1"/>
</dbReference>
<protein>
    <recommendedName>
        <fullName evidence="5">Ubiquitin-like protease family profile domain-containing protein</fullName>
    </recommendedName>
</protein>